<protein>
    <submittedName>
        <fullName evidence="2">BA14K family protein</fullName>
    </submittedName>
</protein>
<evidence type="ECO:0000313" key="3">
    <source>
        <dbReference type="Proteomes" id="UP000707352"/>
    </source>
</evidence>
<proteinExistence type="predicted"/>
<accession>A0ABX0V740</accession>
<feature type="signal peptide" evidence="1">
    <location>
        <begin position="1"/>
        <end position="21"/>
    </location>
</feature>
<dbReference type="EMBL" id="JAATJS010000001">
    <property type="protein sequence ID" value="NIX75568.1"/>
    <property type="molecule type" value="Genomic_DNA"/>
</dbReference>
<reference evidence="2 3" key="1">
    <citation type="submission" date="2020-03" db="EMBL/GenBank/DDBJ databases">
        <title>The genome sequence of Microvirga sp. c23x22.</title>
        <authorList>
            <person name="Zhang X."/>
        </authorList>
    </citation>
    <scope>NUCLEOTIDE SEQUENCE [LARGE SCALE GENOMIC DNA]</scope>
    <source>
        <strain evidence="3">c23x22</strain>
    </source>
</reference>
<name>A0ABX0V740_9HYPH</name>
<dbReference type="RefSeq" id="WP_167671446.1">
    <property type="nucleotide sequence ID" value="NZ_JAATJS010000001.1"/>
</dbReference>
<evidence type="ECO:0000256" key="1">
    <source>
        <dbReference type="SAM" id="SignalP"/>
    </source>
</evidence>
<dbReference type="Proteomes" id="UP000707352">
    <property type="component" value="Unassembled WGS sequence"/>
</dbReference>
<feature type="chain" id="PRO_5046875699" evidence="1">
    <location>
        <begin position="22"/>
        <end position="293"/>
    </location>
</feature>
<organism evidence="2 3">
    <name type="scientific">Microvirga terricola</name>
    <dbReference type="NCBI Taxonomy" id="2719797"/>
    <lineage>
        <taxon>Bacteria</taxon>
        <taxon>Pseudomonadati</taxon>
        <taxon>Pseudomonadota</taxon>
        <taxon>Alphaproteobacteria</taxon>
        <taxon>Hyphomicrobiales</taxon>
        <taxon>Methylobacteriaceae</taxon>
        <taxon>Microvirga</taxon>
    </lineage>
</organism>
<sequence>MRKALLTTLAAAALGSVSVLAATAAVQAQPLSSDDLSALLKTATYTQSTATTPESARATQATTKRRVVYHRRVAVHRRPVVMHTAAIRRHVVMHPAVVHRRVAMRGRFVTYRRVVVGPRGRVFVARRVWLGPRFAAVGASSWRWRYPYYYAAAAAPRYWYPGYNVTSTGSIATAPVVVTRPVRRARILTTGSIAETPRQYFSPMNQLGYNYGFNPGLGYLNTSLRPDVTGSIGATTGAVALGPSPVGFATPMFSSFPEYAGQTWIAYCSHRFPTYNRWSNTFWGPDGLQHECF</sequence>
<comment type="caution">
    <text evidence="2">The sequence shown here is derived from an EMBL/GenBank/DDBJ whole genome shotgun (WGS) entry which is preliminary data.</text>
</comment>
<keyword evidence="1" id="KW-0732">Signal</keyword>
<keyword evidence="3" id="KW-1185">Reference proteome</keyword>
<gene>
    <name evidence="2" type="ORF">HB375_02930</name>
</gene>
<evidence type="ECO:0000313" key="2">
    <source>
        <dbReference type="EMBL" id="NIX75568.1"/>
    </source>
</evidence>